<proteinExistence type="predicted"/>
<dbReference type="Proteomes" id="UP000266234">
    <property type="component" value="Unassembled WGS sequence"/>
</dbReference>
<gene>
    <name evidence="2" type="ORF">FLONG3_1309</name>
</gene>
<dbReference type="OrthoDB" id="3029913at2759"/>
<dbReference type="EMBL" id="PXOG01000028">
    <property type="protein sequence ID" value="RGP80570.1"/>
    <property type="molecule type" value="Genomic_DNA"/>
</dbReference>
<accession>A0A395T782</accession>
<feature type="region of interest" description="Disordered" evidence="1">
    <location>
        <begin position="294"/>
        <end position="325"/>
    </location>
</feature>
<comment type="caution">
    <text evidence="2">The sequence shown here is derived from an EMBL/GenBank/DDBJ whole genome shotgun (WGS) entry which is preliminary data.</text>
</comment>
<keyword evidence="3" id="KW-1185">Reference proteome</keyword>
<evidence type="ECO:0000313" key="2">
    <source>
        <dbReference type="EMBL" id="RGP80570.1"/>
    </source>
</evidence>
<evidence type="ECO:0000313" key="3">
    <source>
        <dbReference type="Proteomes" id="UP000266234"/>
    </source>
</evidence>
<evidence type="ECO:0000256" key="1">
    <source>
        <dbReference type="SAM" id="MobiDB-lite"/>
    </source>
</evidence>
<dbReference type="AlphaFoldDB" id="A0A395T782"/>
<organism evidence="2 3">
    <name type="scientific">Fusarium longipes</name>
    <dbReference type="NCBI Taxonomy" id="694270"/>
    <lineage>
        <taxon>Eukaryota</taxon>
        <taxon>Fungi</taxon>
        <taxon>Dikarya</taxon>
        <taxon>Ascomycota</taxon>
        <taxon>Pezizomycotina</taxon>
        <taxon>Sordariomycetes</taxon>
        <taxon>Hypocreomycetidae</taxon>
        <taxon>Hypocreales</taxon>
        <taxon>Nectriaceae</taxon>
        <taxon>Fusarium</taxon>
    </lineage>
</organism>
<protein>
    <submittedName>
        <fullName evidence="2">Uncharacterized protein</fullName>
    </submittedName>
</protein>
<sequence length="1050" mass="119092">MNTQYRHLTLRHEQRLINDEPPLKLDEAQFPFYVPSLPASFQEVTVTQSIPLVENVPVKRHFDVPVPRYSTSPDDVATVFPTPGHGANSITLPHIVFKDPHFPWERKVSKNDRDIKNTVPWIALVTFAAEELQLNEKEMNVFPESFKHRINANLGWDLPVNKIKDLTGDNLTNVIPEPTASESRQTATVIPVRGHLFRSLFMGRDGKTDISKFRFMSHVRTVATEGDSGTFGVTVSHRFGPQDIAGPRSVITHLVSLENVDGIEDSKIGDIVLMNSLYSWTYTALPEGSDVATTSTNLGDTNSGSLSVLRTTRKPDLTDGTDQELSTPDIFKKRLNDGYTLTRYRTVTDEETAAMFRGPLVPTKVAHPLRPDIPIQSNFGTDLKVFDSQLKLMDISYSNAWQLGRTMAMSDSAFTTALARLRSVIHKMAIDESKKQVHKSGSAYQSRDDVISRMEDTIQSLYGFNSRLESTTTTSKNRWKSGQVPNVDTSPTSSQIFSQIYDHALAAGEYVSKSANEEAPYCYHNVPNNTDYAIVQEWILDRMHLAGIPAHYLVVDPSHLPKETLRFFYIDENWTESLVDGALSLANHFANTPEEDYCRTVIKEQLNKYLKSPIPGTGYHQQMPSYGFLLRSQLLVRFPDLSVTAKYAEANASNDSDKVKPKAPMLVQRRLADDVMLCLFDRTPPDLVSLEFTPPAHQLSYRVAVSINEQDMVVSHTKNYACKNPPIRVDERRKPFPPETYKTAAYVDWNSRTLKVEEYSEKVFDFLKAKMPEYFEETAPTSATFALQLNEPIFTLHIETLESKDREALDVEPDVPFQFHPPAFPKHKYMETEALVAPPQMNSISPQEYHGQIEPLVPFDAASVHQPNRVIIEDLKLKPKANRPNFIVGIYPVEQSGYVPTNREVDPDLIVSIVQEEPGFFSQRLKKIEIRIPRGDIDDPKNPPEDSLEETRALVRRDYEALLPSMLSNLRFNVQRSFENDELVLKVVPRSKNGVELKDLIEASFVLPMVRVIPWTREYVSRIKVEHLYEDGSLRNDVDILMRKDPPSKS</sequence>
<feature type="compositionally biased region" description="Polar residues" evidence="1">
    <location>
        <begin position="294"/>
        <end position="310"/>
    </location>
</feature>
<reference evidence="2 3" key="1">
    <citation type="journal article" date="2018" name="PLoS Pathog.">
        <title>Evolution of structural diversity of trichothecenes, a family of toxins produced by plant pathogenic and entomopathogenic fungi.</title>
        <authorList>
            <person name="Proctor R.H."/>
            <person name="McCormick S.P."/>
            <person name="Kim H.S."/>
            <person name="Cardoza R.E."/>
            <person name="Stanley A.M."/>
            <person name="Lindo L."/>
            <person name="Kelly A."/>
            <person name="Brown D.W."/>
            <person name="Lee T."/>
            <person name="Vaughan M.M."/>
            <person name="Alexander N.J."/>
            <person name="Busman M."/>
            <person name="Gutierrez S."/>
        </authorList>
    </citation>
    <scope>NUCLEOTIDE SEQUENCE [LARGE SCALE GENOMIC DNA]</scope>
    <source>
        <strain evidence="2 3">NRRL 20695</strain>
    </source>
</reference>
<name>A0A395T782_9HYPO</name>